<dbReference type="Proteomes" id="UP000015480">
    <property type="component" value="Plasmid pAMI4"/>
</dbReference>
<dbReference type="RefSeq" id="WP_020952235.1">
    <property type="nucleotide sequence ID" value="NC_022049.1"/>
</dbReference>
<dbReference type="AlphaFoldDB" id="S5Y4T5"/>
<organism evidence="5 6">
    <name type="scientific">Paracoccus aminophilus JCM 7686</name>
    <dbReference type="NCBI Taxonomy" id="1367847"/>
    <lineage>
        <taxon>Bacteria</taxon>
        <taxon>Pseudomonadati</taxon>
        <taxon>Pseudomonadota</taxon>
        <taxon>Alphaproteobacteria</taxon>
        <taxon>Rhodobacterales</taxon>
        <taxon>Paracoccaceae</taxon>
        <taxon>Paracoccus</taxon>
    </lineage>
</organism>
<keyword evidence="5" id="KW-0614">Plasmid</keyword>
<dbReference type="PANTHER" id="PTHR43133:SF63">
    <property type="entry name" value="RNA POLYMERASE SIGMA FACTOR FECI-RELATED"/>
    <property type="match status" value="1"/>
</dbReference>
<evidence type="ECO:0000259" key="4">
    <source>
        <dbReference type="Pfam" id="PF04542"/>
    </source>
</evidence>
<accession>S5Y4T5</accession>
<reference evidence="5 6" key="1">
    <citation type="journal article" date="2014" name="BMC Genomics">
        <title>Architecture and functions of a multipartite genome of the methylotrophic bacterium Paracoccus aminophilus JCM 7686, containing primary and secondary chromids.</title>
        <authorList>
            <person name="Dziewit L."/>
            <person name="Czarnecki J."/>
            <person name="Wibberg D."/>
            <person name="Radlinska M."/>
            <person name="Mrozek P."/>
            <person name="Szymczak M."/>
            <person name="Schluter A."/>
            <person name="Puhler A."/>
            <person name="Bartosik D."/>
        </authorList>
    </citation>
    <scope>NUCLEOTIDE SEQUENCE [LARGE SCALE GENOMIC DNA]</scope>
    <source>
        <strain evidence="5">JCM 7686</strain>
        <plasmid evidence="6">Plasmid pAMI4</plasmid>
    </source>
</reference>
<protein>
    <submittedName>
        <fullName evidence="5">ECF subfamily RNA polymerase sigma-19 factor</fullName>
    </submittedName>
</protein>
<geneLocation type="plasmid" evidence="5 6">
    <name>pAMI4</name>
</geneLocation>
<name>S5Y4T5_PARAH</name>
<feature type="domain" description="RNA polymerase sigma-70 region 2" evidence="4">
    <location>
        <begin position="27"/>
        <end position="89"/>
    </location>
</feature>
<dbReference type="eggNOG" id="COG1595">
    <property type="taxonomic scope" value="Bacteria"/>
</dbReference>
<keyword evidence="1" id="KW-0805">Transcription regulation</keyword>
<evidence type="ECO:0000256" key="2">
    <source>
        <dbReference type="ARBA" id="ARBA00023082"/>
    </source>
</evidence>
<dbReference type="PATRIC" id="fig|1367847.3.peg.3686"/>
<dbReference type="InterPro" id="IPR014284">
    <property type="entry name" value="RNA_pol_sigma-70_dom"/>
</dbReference>
<keyword evidence="3" id="KW-0804">Transcription</keyword>
<gene>
    <name evidence="5" type="ORF">JCM7686_pAMI4p059</name>
</gene>
<dbReference type="InterPro" id="IPR007627">
    <property type="entry name" value="RNA_pol_sigma70_r2"/>
</dbReference>
<dbReference type="PANTHER" id="PTHR43133">
    <property type="entry name" value="RNA POLYMERASE ECF-TYPE SIGMA FACTO"/>
    <property type="match status" value="1"/>
</dbReference>
<evidence type="ECO:0000256" key="3">
    <source>
        <dbReference type="ARBA" id="ARBA00023163"/>
    </source>
</evidence>
<dbReference type="Pfam" id="PF04542">
    <property type="entry name" value="Sigma70_r2"/>
    <property type="match status" value="1"/>
</dbReference>
<keyword evidence="6" id="KW-1185">Reference proteome</keyword>
<dbReference type="InterPro" id="IPR039425">
    <property type="entry name" value="RNA_pol_sigma-70-like"/>
</dbReference>
<dbReference type="NCBIfam" id="TIGR02937">
    <property type="entry name" value="sigma70-ECF"/>
    <property type="match status" value="1"/>
</dbReference>
<dbReference type="EMBL" id="CP006652">
    <property type="protein sequence ID" value="AGT10750.1"/>
    <property type="molecule type" value="Genomic_DNA"/>
</dbReference>
<evidence type="ECO:0000313" key="5">
    <source>
        <dbReference type="EMBL" id="AGT10750.1"/>
    </source>
</evidence>
<dbReference type="OrthoDB" id="9803470at2"/>
<dbReference type="GO" id="GO:0006352">
    <property type="term" value="P:DNA-templated transcription initiation"/>
    <property type="evidence" value="ECO:0007669"/>
    <property type="project" value="InterPro"/>
</dbReference>
<evidence type="ECO:0000313" key="6">
    <source>
        <dbReference type="Proteomes" id="UP000015480"/>
    </source>
</evidence>
<proteinExistence type="predicted"/>
<dbReference type="GO" id="GO:0016987">
    <property type="term" value="F:sigma factor activity"/>
    <property type="evidence" value="ECO:0007669"/>
    <property type="project" value="UniProtKB-KW"/>
</dbReference>
<evidence type="ECO:0000256" key="1">
    <source>
        <dbReference type="ARBA" id="ARBA00023015"/>
    </source>
</evidence>
<dbReference type="KEGG" id="pami:JCM7686_pAMI4p059"/>
<sequence length="178" mass="20397">MSPNPQTQIRPRSPRDQALLLDELVQNRNLLLCDALRILGARDRAEDVLQEAALRALGRNSGETLRDGRHFARRMVRNLAIDRLRRERWLAGDEALERQPSAGPDVERCLAGRELLGRVEAQLRQCRARDREVFLRHRVMGEPQNLLAREFNLSPARVHAIVTKIHKDISALRIDEPA</sequence>
<keyword evidence="2" id="KW-0731">Sigma factor</keyword>
<dbReference type="InterPro" id="IPR013325">
    <property type="entry name" value="RNA_pol_sigma_r2"/>
</dbReference>
<dbReference type="Gene3D" id="1.10.1740.10">
    <property type="match status" value="1"/>
</dbReference>
<dbReference type="HOGENOM" id="CLU_1509200_0_0_5"/>
<dbReference type="SUPFAM" id="SSF88946">
    <property type="entry name" value="Sigma2 domain of RNA polymerase sigma factors"/>
    <property type="match status" value="1"/>
</dbReference>